<feature type="region of interest" description="Disordered" evidence="1">
    <location>
        <begin position="272"/>
        <end position="324"/>
    </location>
</feature>
<protein>
    <recommendedName>
        <fullName evidence="2">RING-type domain-containing protein</fullName>
    </recommendedName>
</protein>
<feature type="region of interest" description="Disordered" evidence="1">
    <location>
        <begin position="1193"/>
        <end position="1219"/>
    </location>
</feature>
<dbReference type="HOGENOM" id="CLU_003080_0_0_1"/>
<dbReference type="EMBL" id="KE361637">
    <property type="protein sequence ID" value="EPQ27883.1"/>
    <property type="molecule type" value="Genomic_DNA"/>
</dbReference>
<dbReference type="SUPFAM" id="SSF53300">
    <property type="entry name" value="vWA-like"/>
    <property type="match status" value="1"/>
</dbReference>
<feature type="region of interest" description="Disordered" evidence="1">
    <location>
        <begin position="357"/>
        <end position="439"/>
    </location>
</feature>
<dbReference type="GO" id="GO:0005085">
    <property type="term" value="F:guanyl-nucleotide exchange factor activity"/>
    <property type="evidence" value="ECO:0007669"/>
    <property type="project" value="InterPro"/>
</dbReference>
<dbReference type="SUPFAM" id="SSF57850">
    <property type="entry name" value="RING/U-box"/>
    <property type="match status" value="1"/>
</dbReference>
<evidence type="ECO:0000313" key="3">
    <source>
        <dbReference type="EMBL" id="EPQ27883.1"/>
    </source>
</evidence>
<organism evidence="3 4">
    <name type="scientific">Pseudozyma flocculosa PF-1</name>
    <dbReference type="NCBI Taxonomy" id="1277687"/>
    <lineage>
        <taxon>Eukaryota</taxon>
        <taxon>Fungi</taxon>
        <taxon>Dikarya</taxon>
        <taxon>Basidiomycota</taxon>
        <taxon>Ustilaginomycotina</taxon>
        <taxon>Ustilaginomycetes</taxon>
        <taxon>Ustilaginales</taxon>
        <taxon>Ustilaginaceae</taxon>
        <taxon>Pseudozyma</taxon>
    </lineage>
</organism>
<feature type="region of interest" description="Disordered" evidence="1">
    <location>
        <begin position="1"/>
        <end position="24"/>
    </location>
</feature>
<dbReference type="CDD" id="cd13246">
    <property type="entry name" value="PH_Scd1"/>
    <property type="match status" value="1"/>
</dbReference>
<dbReference type="OrthoDB" id="299997at2759"/>
<feature type="domain" description="RING-type" evidence="2">
    <location>
        <begin position="176"/>
        <end position="253"/>
    </location>
</feature>
<gene>
    <name evidence="3" type="ORF">PFL1_04627</name>
</gene>
<dbReference type="Gene3D" id="2.30.29.30">
    <property type="entry name" value="Pleckstrin-homology domain (PH domain)/Phosphotyrosine-binding domain (PTB)"/>
    <property type="match status" value="1"/>
</dbReference>
<dbReference type="Gene3D" id="3.40.50.410">
    <property type="entry name" value="von Willebrand factor, type A domain"/>
    <property type="match status" value="1"/>
</dbReference>
<feature type="compositionally biased region" description="Polar residues" evidence="1">
    <location>
        <begin position="723"/>
        <end position="738"/>
    </location>
</feature>
<dbReference type="GO" id="GO:0000935">
    <property type="term" value="C:division septum"/>
    <property type="evidence" value="ECO:0007669"/>
    <property type="project" value="TreeGrafter"/>
</dbReference>
<dbReference type="GO" id="GO:0031106">
    <property type="term" value="P:septin ring organization"/>
    <property type="evidence" value="ECO:0007669"/>
    <property type="project" value="TreeGrafter"/>
</dbReference>
<accession>A0A061H5H5</accession>
<dbReference type="RefSeq" id="XP_007880344.1">
    <property type="nucleotide sequence ID" value="XM_007882153.1"/>
</dbReference>
<dbReference type="GO" id="GO:0030010">
    <property type="term" value="P:establishment of cell polarity"/>
    <property type="evidence" value="ECO:0007669"/>
    <property type="project" value="TreeGrafter"/>
</dbReference>
<dbReference type="GeneID" id="19318728"/>
<proteinExistence type="predicted"/>
<evidence type="ECO:0000256" key="1">
    <source>
        <dbReference type="SAM" id="MobiDB-lite"/>
    </source>
</evidence>
<dbReference type="InterPro" id="IPR053026">
    <property type="entry name" value="CDC42_GEF"/>
</dbReference>
<dbReference type="SUPFAM" id="SSF50729">
    <property type="entry name" value="PH domain-like"/>
    <property type="match status" value="1"/>
</dbReference>
<feature type="compositionally biased region" description="Basic and acidic residues" evidence="1">
    <location>
        <begin position="54"/>
        <end position="64"/>
    </location>
</feature>
<feature type="compositionally biased region" description="Acidic residues" evidence="1">
    <location>
        <begin position="381"/>
        <end position="399"/>
    </location>
</feature>
<evidence type="ECO:0000313" key="4">
    <source>
        <dbReference type="Proteomes" id="UP000053664"/>
    </source>
</evidence>
<evidence type="ECO:0000259" key="2">
    <source>
        <dbReference type="SMART" id="SM00184"/>
    </source>
</evidence>
<name>A0A061H5H5_9BASI</name>
<dbReference type="InterPro" id="IPR011993">
    <property type="entry name" value="PH-like_dom_sf"/>
</dbReference>
<dbReference type="GO" id="GO:0043332">
    <property type="term" value="C:mating projection tip"/>
    <property type="evidence" value="ECO:0007669"/>
    <property type="project" value="TreeGrafter"/>
</dbReference>
<feature type="compositionally biased region" description="Polar residues" evidence="1">
    <location>
        <begin position="314"/>
        <end position="324"/>
    </location>
</feature>
<sequence length="1302" mass="140518">MGFFDVGSMRSKKSNAELTQEARMQRRKNDEILAANLGLDYSHGGSSNRSNGKSSRDRLHDDFATGHGAAASTAARDATRRSKLERMMGADVPLPDSLSAPNADHRRGQHQADAASQIYGSNGGSALHLPMSKGSFDAMSQHSSHSSGRERQSSGRSFDPLPGASTTFTEMAEVDCPVCLEPLSYRLAGEKPHVVPNCGHALHNACFTAVYGPPEAIIAQQNAALGAGNGRTKGAGLVQRTPAANPPGMCGVCRRAIVLGGDEATAKSQKLAGLGPHGSQADRMTLSSDSASVRALSEAHEDDPLESQAKGRSANISGPITTPTIRARPEYSTIYKKADRKDNSKVNVVCVLSVEVPSRRPSSDDAVESGLDTIEDRGYAEEEFDEEDERDYEGEDSYSDDLKRSGSEYVPNDRRSSGQRSPLPTSYANGADGKQAASPERCISPESQAGFSYSATPAAQQRLNDPNLAVVEDLRSRVADWKGHSLEHFGELVLHDLLNVRQDSVVREFHVYLFEGALLCVTEEKRKGLSRFIPAAPPAAPGATPDVPAMPKPALKLKGRIYLKHIRRVIDSSVAGELSISITMDESLDQFVLCFRDRETLSVWKERLSQKVAAQSKSAAAATTAKEAAKPEEPASAFDAASAAHSAASHGMHPLDDHQRLRGLPAAPSHGVSISRANSGAASIISGKTGSHQGALSPADYRNMRRLSNVSSVQSHGSHRSRTSTASDTVPRHQQWSASGGLDPRIPPPPMLPHTPLDLVLMFAVPPVLPNNAQGSINSSAALKLRLVRSTLDFVVSHMGPKDRVSLVAYSVGYEGEVKRTALLNPRRSSSRQMLGEFIQCIGRPWDGHAEDPFRVDLDRLGGTSERTDSVTAVNVGLDIVLQRKQKNPITGMILVNDTADGPKRHQMDLVMARAEAANVPIHCFGYGKTHDPSSLWLISNHTKGSYTFVREWYQLRECLAGCIGSMMSIALTDVKLHVSVPHDNQFRVRKIAGMPGAIISSSGKDVDIDMGDIRFGDARELLVELELDLESLLPRLNASSSSSRKLSAPPIEQGSATDDFMQRLGIQGLSLADSDGAEGSFEHLIDEVPVFEADAGFRDPTNGTSTSRLANPTILTLEIDCQSPDPVSSGPPGLAAAMADPTVTRRRLEVLVSEMITRSLLLISRSNYAQAQKVFNETRRIIETVVRAIPLPAGGSGSGSRRRAPMGNSRSAAKRQRDALNRKTIDSLMAMMNDLDTLLEGLEAQNRTTFERDGRNFGAQQAMILRDQKAWTTRTDTEYQNFRDDNAAAFAAYGASYASSR</sequence>
<feature type="region of interest" description="Disordered" evidence="1">
    <location>
        <begin position="39"/>
        <end position="164"/>
    </location>
</feature>
<dbReference type="KEGG" id="pfp:PFL1_04627"/>
<feature type="compositionally biased region" description="Basic and acidic residues" evidence="1">
    <location>
        <begin position="77"/>
        <end position="88"/>
    </location>
</feature>
<feature type="compositionally biased region" description="Polar residues" evidence="1">
    <location>
        <begin position="418"/>
        <end position="428"/>
    </location>
</feature>
<dbReference type="SMART" id="SM00184">
    <property type="entry name" value="RING"/>
    <property type="match status" value="1"/>
</dbReference>
<feature type="compositionally biased region" description="Low complexity" evidence="1">
    <location>
        <begin position="634"/>
        <end position="649"/>
    </location>
</feature>
<dbReference type="PANTHER" id="PTHR47339:SF1">
    <property type="entry name" value="CELL DIVISION CONTROL PROTEIN 24"/>
    <property type="match status" value="1"/>
</dbReference>
<dbReference type="GO" id="GO:0005634">
    <property type="term" value="C:nucleus"/>
    <property type="evidence" value="ECO:0007669"/>
    <property type="project" value="TreeGrafter"/>
</dbReference>
<dbReference type="InterPro" id="IPR033511">
    <property type="entry name" value="Cdc24/Scd1_PH_dom"/>
</dbReference>
<dbReference type="PANTHER" id="PTHR47339">
    <property type="entry name" value="CELL DIVISION CONTROL PROTEIN 24"/>
    <property type="match status" value="1"/>
</dbReference>
<dbReference type="eggNOG" id="KOG3519">
    <property type="taxonomic scope" value="Eukaryota"/>
</dbReference>
<dbReference type="Gene3D" id="3.30.40.10">
    <property type="entry name" value="Zinc/RING finger domain, C3HC4 (zinc finger)"/>
    <property type="match status" value="1"/>
</dbReference>
<dbReference type="InterPro" id="IPR001841">
    <property type="entry name" value="Znf_RING"/>
</dbReference>
<feature type="region of interest" description="Disordered" evidence="1">
    <location>
        <begin position="710"/>
        <end position="746"/>
    </location>
</feature>
<dbReference type="Pfam" id="PF15411">
    <property type="entry name" value="PH_10"/>
    <property type="match status" value="1"/>
</dbReference>
<feature type="compositionally biased region" description="Low complexity" evidence="1">
    <location>
        <begin position="42"/>
        <end position="53"/>
    </location>
</feature>
<feature type="compositionally biased region" description="Low complexity" evidence="1">
    <location>
        <begin position="65"/>
        <end position="76"/>
    </location>
</feature>
<dbReference type="InterPro" id="IPR013083">
    <property type="entry name" value="Znf_RING/FYVE/PHD"/>
</dbReference>
<reference evidence="3 4" key="1">
    <citation type="journal article" date="2013" name="Plant Cell">
        <title>The transition from a phytopathogenic smut ancestor to an anamorphic biocontrol agent deciphered by comparative whole-genome analysis.</title>
        <authorList>
            <person name="Lefebvre F."/>
            <person name="Joly D.L."/>
            <person name="Labbe C."/>
            <person name="Teichmann B."/>
            <person name="Linning R."/>
            <person name="Belzile F."/>
            <person name="Bakkeren G."/>
            <person name="Belanger R.R."/>
        </authorList>
    </citation>
    <scope>NUCLEOTIDE SEQUENCE [LARGE SCALE GENOMIC DNA]</scope>
    <source>
        <strain evidence="3 4">PF-1</strain>
    </source>
</reference>
<feature type="region of interest" description="Disordered" evidence="1">
    <location>
        <begin position="623"/>
        <end position="675"/>
    </location>
</feature>
<dbReference type="GO" id="GO:0005737">
    <property type="term" value="C:cytoplasm"/>
    <property type="evidence" value="ECO:0007669"/>
    <property type="project" value="TreeGrafter"/>
</dbReference>
<feature type="compositionally biased region" description="Basic and acidic residues" evidence="1">
    <location>
        <begin position="400"/>
        <end position="416"/>
    </location>
</feature>
<dbReference type="InterPro" id="IPR036465">
    <property type="entry name" value="vWFA_dom_sf"/>
</dbReference>
<dbReference type="Proteomes" id="UP000053664">
    <property type="component" value="Unassembled WGS sequence"/>
</dbReference>